<dbReference type="RefSeq" id="WP_109984914.1">
    <property type="nucleotide sequence ID" value="NZ_QGTD01000013.1"/>
</dbReference>
<evidence type="ECO:0000313" key="3">
    <source>
        <dbReference type="Proteomes" id="UP000245624"/>
    </source>
</evidence>
<feature type="domain" description="Pyruvate phosphate dikinase AMP/ATP-binding" evidence="1">
    <location>
        <begin position="288"/>
        <end position="667"/>
    </location>
</feature>
<accession>A0A317KW83</accession>
<organism evidence="2 3">
    <name type="scientific">Gracilibacillus dipsosauri</name>
    <dbReference type="NCBI Taxonomy" id="178340"/>
    <lineage>
        <taxon>Bacteria</taxon>
        <taxon>Bacillati</taxon>
        <taxon>Bacillota</taxon>
        <taxon>Bacilli</taxon>
        <taxon>Bacillales</taxon>
        <taxon>Bacillaceae</taxon>
        <taxon>Gracilibacillus</taxon>
    </lineage>
</organism>
<dbReference type="EMBL" id="QGTD01000013">
    <property type="protein sequence ID" value="PWU67543.1"/>
    <property type="molecule type" value="Genomic_DNA"/>
</dbReference>
<dbReference type="GO" id="GO:0005524">
    <property type="term" value="F:ATP binding"/>
    <property type="evidence" value="ECO:0007669"/>
    <property type="project" value="InterPro"/>
</dbReference>
<dbReference type="GO" id="GO:0016301">
    <property type="term" value="F:kinase activity"/>
    <property type="evidence" value="ECO:0007669"/>
    <property type="project" value="UniProtKB-KW"/>
</dbReference>
<gene>
    <name evidence="2" type="ORF">DLJ74_13845</name>
</gene>
<name>A0A317KW83_9BACI</name>
<reference evidence="2 3" key="1">
    <citation type="submission" date="2018-05" db="EMBL/GenBank/DDBJ databases">
        <title>Genomic analysis of Gracilibacillus dipsosauri DD1 reveals novel features of a salt-tolerant amylase.</title>
        <authorList>
            <person name="Deutch C.E."/>
            <person name="Yang S."/>
        </authorList>
    </citation>
    <scope>NUCLEOTIDE SEQUENCE [LARGE SCALE GENOMIC DNA]</scope>
    <source>
        <strain evidence="2 3">DD1</strain>
    </source>
</reference>
<keyword evidence="2" id="KW-0808">Transferase</keyword>
<dbReference type="OrthoDB" id="9812167at2"/>
<keyword evidence="2" id="KW-0418">Kinase</keyword>
<sequence>MEFELKVSTGIKDFDHVIDYLHLGDNVVWQVDTLEGYKDMVIPFVLQAMKDQRKIVYVRFGQHMPIVKDDPLIKKYEVDASKGFESFATEIHRLIEKEGPRTFYIFDCLTDLLSNWSSDLMIGNFFKVCCPYLYELDTVAYFAIMRNIHTFSTIAGIRETTQVLLDLYQLKEKYYIHPLKVWQRYSPTMFFPHLIEGDRLKSITASAEASTLFANINRIEERMDYWDVIFSKAKEKLEEDIVEQEKTKQMLMPLLIGEKSRMYHLCDQYFTLQDLLQIVSREVGTGFIGGKSVGMLLARKILADDKKGRFSRYIEPHDSFYIGSDIFYTYIVQNGWWKLRLKQKTKKGYYQYAKELQDKLMKGKFPATIKEQFIQVLEYFGQSPIIVRSSSLLEDNFGNAFAGKYDSVFCVNQGTPEQRYQAFENAIRTVYASTMNVDALEYRMNRGLFEKDEQMAILVQRVSGDHHGEHFFPHIAGVGNSSNLYVWDKSVEMEAGMIRLVFGLGTRAVDRTVDDYARIVTLDQPTRKPLMHMDDQQKFSQHEADVLSIKDNKWTSIPLNKAISDVWDVDQGLFASIDTGTVLRLKDLGYQHMPTPYILDFKQLLGNTTFPKVMKQLLAELARVYDYPVDIEFTVNFQHQDDYKINLVQCRPLQTKGLGKSVDIPKLLENERCLISTNGNFMGGNIRLPLDYVVHVVTDEYIKLSEQDKYNVARLIGRITYDLRNDRILLIGPGRWGTSTPSLGIPVHFSEIQHVDVICEVASEEKGFIPELSYGSHFFQDMVEADIFYVALFEGNNGVHFNPSYLSSSFNLIEQWTSPAWKDILHVYKVEGMELTADIIQQKLICK</sequence>
<keyword evidence="3" id="KW-1185">Reference proteome</keyword>
<dbReference type="Proteomes" id="UP000245624">
    <property type="component" value="Unassembled WGS sequence"/>
</dbReference>
<keyword evidence="2" id="KW-0670">Pyruvate</keyword>
<dbReference type="Pfam" id="PF01326">
    <property type="entry name" value="PPDK_N"/>
    <property type="match status" value="1"/>
</dbReference>
<dbReference type="SUPFAM" id="SSF56059">
    <property type="entry name" value="Glutathione synthetase ATP-binding domain-like"/>
    <property type="match status" value="1"/>
</dbReference>
<protein>
    <submittedName>
        <fullName evidence="2">Pyruvate kinase</fullName>
    </submittedName>
</protein>
<proteinExistence type="predicted"/>
<evidence type="ECO:0000313" key="2">
    <source>
        <dbReference type="EMBL" id="PWU67543.1"/>
    </source>
</evidence>
<comment type="caution">
    <text evidence="2">The sequence shown here is derived from an EMBL/GenBank/DDBJ whole genome shotgun (WGS) entry which is preliminary data.</text>
</comment>
<evidence type="ECO:0000259" key="1">
    <source>
        <dbReference type="Pfam" id="PF01326"/>
    </source>
</evidence>
<dbReference type="Gene3D" id="3.30.1490.20">
    <property type="entry name" value="ATP-grasp fold, A domain"/>
    <property type="match status" value="1"/>
</dbReference>
<dbReference type="InterPro" id="IPR013815">
    <property type="entry name" value="ATP_grasp_subdomain_1"/>
</dbReference>
<dbReference type="InterPro" id="IPR002192">
    <property type="entry name" value="PPDK_AMP/ATP-bd"/>
</dbReference>
<dbReference type="AlphaFoldDB" id="A0A317KW83"/>